<organism evidence="3 4">
    <name type="scientific">Corynebacterium pygosceleis</name>
    <dbReference type="NCBI Taxonomy" id="2800406"/>
    <lineage>
        <taxon>Bacteria</taxon>
        <taxon>Bacillati</taxon>
        <taxon>Actinomycetota</taxon>
        <taxon>Actinomycetes</taxon>
        <taxon>Mycobacteriales</taxon>
        <taxon>Corynebacteriaceae</taxon>
        <taxon>Corynebacterium</taxon>
    </lineage>
</organism>
<dbReference type="RefSeq" id="WP_200254512.1">
    <property type="nucleotide sequence ID" value="NZ_JAENIQ020000002.1"/>
</dbReference>
<dbReference type="EMBL" id="JAPMKU010000001">
    <property type="protein sequence ID" value="MCX7467363.1"/>
    <property type="molecule type" value="Genomic_DNA"/>
</dbReference>
<reference evidence="3" key="1">
    <citation type="submission" date="2022-11" db="EMBL/GenBank/DDBJ databases">
        <title>Corynebacterium sp. isolated from Penguins.</title>
        <authorList>
            <person name="Sedlar K."/>
            <person name="Svec P."/>
        </authorList>
    </citation>
    <scope>NUCLEOTIDE SEQUENCE</scope>
    <source>
        <strain evidence="3">P7374</strain>
    </source>
</reference>
<dbReference type="AlphaFoldDB" id="A0A9Q4C837"/>
<feature type="compositionally biased region" description="Polar residues" evidence="1">
    <location>
        <begin position="1"/>
        <end position="23"/>
    </location>
</feature>
<feature type="compositionally biased region" description="Basic and acidic residues" evidence="1">
    <location>
        <begin position="95"/>
        <end position="119"/>
    </location>
</feature>
<evidence type="ECO:0000313" key="4">
    <source>
        <dbReference type="Proteomes" id="UP001071478"/>
    </source>
</evidence>
<feature type="compositionally biased region" description="Basic and acidic residues" evidence="1">
    <location>
        <begin position="60"/>
        <end position="75"/>
    </location>
</feature>
<keyword evidence="2" id="KW-1133">Transmembrane helix</keyword>
<evidence type="ECO:0000256" key="1">
    <source>
        <dbReference type="SAM" id="MobiDB-lite"/>
    </source>
</evidence>
<feature type="compositionally biased region" description="Low complexity" evidence="1">
    <location>
        <begin position="33"/>
        <end position="53"/>
    </location>
</feature>
<dbReference type="Pfam" id="PF11241">
    <property type="entry name" value="DUF3043"/>
    <property type="match status" value="1"/>
</dbReference>
<feature type="transmembrane region" description="Helical" evidence="2">
    <location>
        <begin position="179"/>
        <end position="199"/>
    </location>
</feature>
<protein>
    <submittedName>
        <fullName evidence="3">DUF3043 domain-containing protein</fullName>
    </submittedName>
</protein>
<sequence length="247" mass="27966">MKLPWQKTSSTDADGSTRSNPTGAGSADGHGTSPSSSDSGSEHSALPKGYTPPKGRPTPKRREVEREKGIIRESPDTPQTLRQMRERKKALKASMSKEEYKAYKKRERDERAARRREVQKHIDAGDDRYLQDRDKGDERRFARDWVDSHRFLNSMFMPVALVLLVVMFTSQYYPALANVLSLLAMGVILMFFIEGFIIGRRVNRATRERFPGSTAPGASLGFYAYTRSTQPRKLRSPKPRVNVGDEI</sequence>
<feature type="transmembrane region" description="Helical" evidence="2">
    <location>
        <begin position="151"/>
        <end position="173"/>
    </location>
</feature>
<name>A0A9Q4C837_9CORY</name>
<evidence type="ECO:0000256" key="2">
    <source>
        <dbReference type="SAM" id="Phobius"/>
    </source>
</evidence>
<keyword evidence="2" id="KW-0812">Transmembrane</keyword>
<gene>
    <name evidence="3" type="ORF">OS129_00510</name>
</gene>
<accession>A0A9Q4C837</accession>
<keyword evidence="2" id="KW-0472">Membrane</keyword>
<proteinExistence type="predicted"/>
<dbReference type="Proteomes" id="UP001071478">
    <property type="component" value="Unassembled WGS sequence"/>
</dbReference>
<dbReference type="InterPro" id="IPR021403">
    <property type="entry name" value="DUF3043"/>
</dbReference>
<feature type="region of interest" description="Disordered" evidence="1">
    <location>
        <begin position="1"/>
        <end position="119"/>
    </location>
</feature>
<evidence type="ECO:0000313" key="3">
    <source>
        <dbReference type="EMBL" id="MCX7467363.1"/>
    </source>
</evidence>
<comment type="caution">
    <text evidence="3">The sequence shown here is derived from an EMBL/GenBank/DDBJ whole genome shotgun (WGS) entry which is preliminary data.</text>
</comment>